<sequence length="539" mass="62326">MKELRHAELSKKECSLFIVLDYLRNHTSENKPITLEIMCREIEELYGLEMVRNTLTSKLRQLKKIGYVAEPKNNYVLTEKEFSDTELRVLIDSLVYTNALSEDSAEELIDKLMYFANDSLRREKKQIKRRMNNYSRKNGRDIIGSYEYVTEAIRKRKKLLLNVKVLDSDFNMVRKYPESVPVSPYELVISNNRYVLICAVDGDETLSEFYLDRITNMSDTNENIRPIEEIQGFEKRGALEEYIKSSPTLGGGMLKNFTVKCDNEVLCDFAESLGCEFRKYPASEENDIYNTVIRVNTTANNLKLAMLPYIDSVTVLNDKQFNNELTNIFERSKHNIHISGRDISTKIRLANDLEEAVRLIESSNSSELYFHGQGGSYDISVLKRVPHITSMTLLHTDLGTGEILEELKELKKLKLIDCKFDFDHVLNCQKLRNLAISDLTQQQADKLTAFKELETLELYYNVNDRCETPSQELKNIDFVKGLPKLRRIEICNCIAISDYTPLAELPCLRTVYIRCKGLPEDTEEKLREILPKCEIIVNT</sequence>
<dbReference type="Gene3D" id="3.80.10.10">
    <property type="entry name" value="Ribonuclease Inhibitor"/>
    <property type="match status" value="1"/>
</dbReference>
<dbReference type="EMBL" id="FOKQ01000001">
    <property type="protein sequence ID" value="SFB66448.1"/>
    <property type="molecule type" value="Genomic_DNA"/>
</dbReference>
<dbReference type="AlphaFoldDB" id="A0A1I1CZW9"/>
<name>A0A1I1CZW9_RUMAL</name>
<dbReference type="Proteomes" id="UP000182192">
    <property type="component" value="Unassembled WGS sequence"/>
</dbReference>
<gene>
    <name evidence="1" type="ORF">SAMN02910406_00074</name>
</gene>
<dbReference type="InterPro" id="IPR032675">
    <property type="entry name" value="LRR_dom_sf"/>
</dbReference>
<organism evidence="1 2">
    <name type="scientific">Ruminococcus albus</name>
    <dbReference type="NCBI Taxonomy" id="1264"/>
    <lineage>
        <taxon>Bacteria</taxon>
        <taxon>Bacillati</taxon>
        <taxon>Bacillota</taxon>
        <taxon>Clostridia</taxon>
        <taxon>Eubacteriales</taxon>
        <taxon>Oscillospiraceae</taxon>
        <taxon>Ruminococcus</taxon>
    </lineage>
</organism>
<dbReference type="SUPFAM" id="SSF52047">
    <property type="entry name" value="RNI-like"/>
    <property type="match status" value="1"/>
</dbReference>
<dbReference type="PROSITE" id="PS52050">
    <property type="entry name" value="WYL"/>
    <property type="match status" value="1"/>
</dbReference>
<evidence type="ECO:0000313" key="1">
    <source>
        <dbReference type="EMBL" id="SFB66448.1"/>
    </source>
</evidence>
<dbReference type="RefSeq" id="WP_074959514.1">
    <property type="nucleotide sequence ID" value="NZ_FOKQ01000001.1"/>
</dbReference>
<proteinExistence type="predicted"/>
<evidence type="ECO:0000313" key="2">
    <source>
        <dbReference type="Proteomes" id="UP000182192"/>
    </source>
</evidence>
<reference evidence="1 2" key="1">
    <citation type="submission" date="2016-10" db="EMBL/GenBank/DDBJ databases">
        <authorList>
            <person name="de Groot N.N."/>
        </authorList>
    </citation>
    <scope>NUCLEOTIDE SEQUENCE [LARGE SCALE GENOMIC DNA]</scope>
    <source>
        <strain evidence="1 2">AR67</strain>
    </source>
</reference>
<accession>A0A1I1CZW9</accession>
<protein>
    <submittedName>
        <fullName evidence="1">WYL domain-containing protein</fullName>
    </submittedName>
</protein>